<feature type="signal peptide" evidence="1">
    <location>
        <begin position="1"/>
        <end position="23"/>
    </location>
</feature>
<dbReference type="EMBL" id="VOHS01000011">
    <property type="protein sequence ID" value="TWV99994.1"/>
    <property type="molecule type" value="Genomic_DNA"/>
</dbReference>
<dbReference type="Proteomes" id="UP000318815">
    <property type="component" value="Unassembled WGS sequence"/>
</dbReference>
<dbReference type="OrthoDB" id="647869at2"/>
<dbReference type="Gene3D" id="3.30.420.250">
    <property type="match status" value="1"/>
</dbReference>
<organism evidence="2 3">
    <name type="scientific">Chitinophaga pinensis</name>
    <dbReference type="NCBI Taxonomy" id="79329"/>
    <lineage>
        <taxon>Bacteria</taxon>
        <taxon>Pseudomonadati</taxon>
        <taxon>Bacteroidota</taxon>
        <taxon>Chitinophagia</taxon>
        <taxon>Chitinophagales</taxon>
        <taxon>Chitinophagaceae</taxon>
        <taxon>Chitinophaga</taxon>
    </lineage>
</organism>
<evidence type="ECO:0000313" key="2">
    <source>
        <dbReference type="EMBL" id="TWV99994.1"/>
    </source>
</evidence>
<evidence type="ECO:0000313" key="3">
    <source>
        <dbReference type="Proteomes" id="UP000318815"/>
    </source>
</evidence>
<reference evidence="2 3" key="1">
    <citation type="submission" date="2019-08" db="EMBL/GenBank/DDBJ databases">
        <title>Whole genome sequencing of chitin degrading bacteria Chitinophaga pinensis YS16.</title>
        <authorList>
            <person name="Singh R.P."/>
            <person name="Manchanda G."/>
            <person name="Maurya I.K."/>
            <person name="Joshi N.K."/>
            <person name="Srivastava A.K."/>
        </authorList>
    </citation>
    <scope>NUCLEOTIDE SEQUENCE [LARGE SCALE GENOMIC DNA]</scope>
    <source>
        <strain evidence="2 3">YS-16</strain>
    </source>
</reference>
<dbReference type="InterPro" id="IPR024213">
    <property type="entry name" value="DUF3822"/>
</dbReference>
<name>A0A5C6LRD0_9BACT</name>
<dbReference type="Gene3D" id="3.30.420.260">
    <property type="match status" value="1"/>
</dbReference>
<protein>
    <submittedName>
        <fullName evidence="2">DUF3822 family protein</fullName>
    </submittedName>
</protein>
<sequence>MRARHIGAAIFIICRVFTSNCIAAKVTFFEYYCAISNVLIMSVSYKIHPAFAADDASLLETDLTSCQLLVLIGKGTFSYVVYNPAAKKFLALKSYHFLPQKTATADLQMIEQIFDADKLLFTNFNLVQLAFDGVNSTLVPEQHYNPSLKKDYLHVIYPEQTQELVLADVLTDQQLVNIYSVDKDVMGFLRKEFSTDKVIHANSGLLKSYRFDNDFLELNGVAYVDIQQHKFSLTIFRFGKLLIQQDVSSQTGLDVVYHLVNILRQTGLDEQLVKVKVGGAVTSDSQIHEELRRFIPKLEWMPRLPGFWYIPKMEEIPGYYFNNLYAMALCV</sequence>
<proteinExistence type="predicted"/>
<keyword evidence="3" id="KW-1185">Reference proteome</keyword>
<keyword evidence="1" id="KW-0732">Signal</keyword>
<accession>A0A5C6LRD0</accession>
<dbReference type="AlphaFoldDB" id="A0A5C6LRD0"/>
<gene>
    <name evidence="2" type="ORF">FEF09_13435</name>
</gene>
<comment type="caution">
    <text evidence="2">The sequence shown here is derived from an EMBL/GenBank/DDBJ whole genome shotgun (WGS) entry which is preliminary data.</text>
</comment>
<dbReference type="CDD" id="cd24013">
    <property type="entry name" value="ASKHA_ATPase_BT3980-like"/>
    <property type="match status" value="1"/>
</dbReference>
<evidence type="ECO:0000256" key="1">
    <source>
        <dbReference type="SAM" id="SignalP"/>
    </source>
</evidence>
<feature type="chain" id="PRO_5022863010" evidence="1">
    <location>
        <begin position="24"/>
        <end position="331"/>
    </location>
</feature>
<dbReference type="Pfam" id="PF12864">
    <property type="entry name" value="DUF3822"/>
    <property type="match status" value="1"/>
</dbReference>